<dbReference type="EMBL" id="KZ613952">
    <property type="protein sequence ID" value="PMD35718.1"/>
    <property type="molecule type" value="Genomic_DNA"/>
</dbReference>
<proteinExistence type="predicted"/>
<accession>A0A2J6RB23</accession>
<dbReference type="OrthoDB" id="4062651at2759"/>
<sequence>MTANADLYKQLRDSYDEDGFHKGREYIPEDAVNKILTRDGIKAELTRKSRGGINLSGCLATKVVKHKATRAFAILAYLDQPWYIKKLLDDGFTDKYLPLLEKREEEGLRSAVDPTKVFYLVQDWGDRTVHAFVANQWMLLAPVFIASREHKELDYRCPLPFSEVDDRIYAASHETVIFKAKIHRSHQEGFEAEASSLVVALKQFRHMDKFKKERDNLEKIRRLKNNKHMTLSLGSFSQEGRHYLIFPWAEGGDLDNLWKYGDSRLRTPELALWSLQQMSGLAETLLDLHLGFDEKTNCRHGDLKPQNILHFLTNGEGILKITDFGISSIHDNSTFERKETPTVERATTPSYEAPEAAPALLTKQARSRKYDIWSLGCIFLEFTIWLVGGWEDIESFNEQRKPKATTDPSRSHFYDIKDGIPGVHLAVNQKIADLKEDRRSNQGTALGELLDLIEEDLLIVEVDKRLDAGQLCEKLRNIVQKAVSDPIYLFNDTSSTAVS</sequence>
<dbReference type="PANTHER" id="PTHR24359">
    <property type="entry name" value="SERINE/THREONINE-PROTEIN KINASE SBK1"/>
    <property type="match status" value="1"/>
</dbReference>
<gene>
    <name evidence="2" type="ORF">L207DRAFT_570203</name>
</gene>
<feature type="domain" description="Protein kinase" evidence="1">
    <location>
        <begin position="162"/>
        <end position="488"/>
    </location>
</feature>
<evidence type="ECO:0000313" key="2">
    <source>
        <dbReference type="EMBL" id="PMD35718.1"/>
    </source>
</evidence>
<dbReference type="GO" id="GO:0004674">
    <property type="term" value="F:protein serine/threonine kinase activity"/>
    <property type="evidence" value="ECO:0007669"/>
    <property type="project" value="TreeGrafter"/>
</dbReference>
<dbReference type="CDD" id="cd00180">
    <property type="entry name" value="PKc"/>
    <property type="match status" value="1"/>
</dbReference>
<dbReference type="GO" id="GO:0005524">
    <property type="term" value="F:ATP binding"/>
    <property type="evidence" value="ECO:0007669"/>
    <property type="project" value="InterPro"/>
</dbReference>
<reference evidence="2 3" key="1">
    <citation type="submission" date="2016-04" db="EMBL/GenBank/DDBJ databases">
        <title>A degradative enzymes factory behind the ericoid mycorrhizal symbiosis.</title>
        <authorList>
            <consortium name="DOE Joint Genome Institute"/>
            <person name="Martino E."/>
            <person name="Morin E."/>
            <person name="Grelet G."/>
            <person name="Kuo A."/>
            <person name="Kohler A."/>
            <person name="Daghino S."/>
            <person name="Barry K."/>
            <person name="Choi C."/>
            <person name="Cichocki N."/>
            <person name="Clum A."/>
            <person name="Copeland A."/>
            <person name="Hainaut M."/>
            <person name="Haridas S."/>
            <person name="Labutti K."/>
            <person name="Lindquist E."/>
            <person name="Lipzen A."/>
            <person name="Khouja H.-R."/>
            <person name="Murat C."/>
            <person name="Ohm R."/>
            <person name="Olson A."/>
            <person name="Spatafora J."/>
            <person name="Veneault-Fourrey C."/>
            <person name="Henrissat B."/>
            <person name="Grigoriev I."/>
            <person name="Martin F."/>
            <person name="Perotto S."/>
        </authorList>
    </citation>
    <scope>NUCLEOTIDE SEQUENCE [LARGE SCALE GENOMIC DNA]</scope>
    <source>
        <strain evidence="2 3">F</strain>
    </source>
</reference>
<dbReference type="SMART" id="SM00220">
    <property type="entry name" value="S_TKc"/>
    <property type="match status" value="1"/>
</dbReference>
<dbReference type="PROSITE" id="PS50011">
    <property type="entry name" value="PROTEIN_KINASE_DOM"/>
    <property type="match status" value="1"/>
</dbReference>
<evidence type="ECO:0000313" key="3">
    <source>
        <dbReference type="Proteomes" id="UP000235786"/>
    </source>
</evidence>
<keyword evidence="3" id="KW-1185">Reference proteome</keyword>
<dbReference type="Pfam" id="PF00069">
    <property type="entry name" value="Pkinase"/>
    <property type="match status" value="1"/>
</dbReference>
<dbReference type="AlphaFoldDB" id="A0A2J6RB23"/>
<protein>
    <submittedName>
        <fullName evidence="2">Kinase-like protein</fullName>
    </submittedName>
</protein>
<dbReference type="InterPro" id="IPR000719">
    <property type="entry name" value="Prot_kinase_dom"/>
</dbReference>
<organism evidence="2 3">
    <name type="scientific">Hyaloscypha variabilis (strain UAMH 11265 / GT02V1 / F)</name>
    <name type="common">Meliniomyces variabilis</name>
    <dbReference type="NCBI Taxonomy" id="1149755"/>
    <lineage>
        <taxon>Eukaryota</taxon>
        <taxon>Fungi</taxon>
        <taxon>Dikarya</taxon>
        <taxon>Ascomycota</taxon>
        <taxon>Pezizomycotina</taxon>
        <taxon>Leotiomycetes</taxon>
        <taxon>Helotiales</taxon>
        <taxon>Hyaloscyphaceae</taxon>
        <taxon>Hyaloscypha</taxon>
        <taxon>Hyaloscypha variabilis</taxon>
    </lineage>
</organism>
<dbReference type="Proteomes" id="UP000235786">
    <property type="component" value="Unassembled WGS sequence"/>
</dbReference>
<evidence type="ECO:0000259" key="1">
    <source>
        <dbReference type="PROSITE" id="PS50011"/>
    </source>
</evidence>
<dbReference type="SUPFAM" id="SSF56112">
    <property type="entry name" value="Protein kinase-like (PK-like)"/>
    <property type="match status" value="1"/>
</dbReference>
<dbReference type="STRING" id="1149755.A0A2J6RB23"/>
<dbReference type="Gene3D" id="1.10.510.10">
    <property type="entry name" value="Transferase(Phosphotransferase) domain 1"/>
    <property type="match status" value="1"/>
</dbReference>
<name>A0A2J6RB23_HYAVF</name>
<dbReference type="PANTHER" id="PTHR24359:SF1">
    <property type="entry name" value="INHIBITOR OF NUCLEAR FACTOR KAPPA-B KINASE EPSILON SUBUNIT HOMOLOG 1-RELATED"/>
    <property type="match status" value="1"/>
</dbReference>
<keyword evidence="2" id="KW-0808">Transferase</keyword>
<dbReference type="InterPro" id="IPR011009">
    <property type="entry name" value="Kinase-like_dom_sf"/>
</dbReference>
<keyword evidence="2" id="KW-0418">Kinase</keyword>